<comment type="subcellular location">
    <subcellularLocation>
        <location evidence="1">Nucleus</location>
    </subcellularLocation>
</comment>
<name>A0A0K9PQI7_ZOSMR</name>
<feature type="domain" description="Oberon-like PHD finger" evidence="7">
    <location>
        <begin position="132"/>
        <end position="269"/>
    </location>
</feature>
<gene>
    <name evidence="9" type="ORF">ZOSMA_182G00230</name>
</gene>
<sequence length="494" mass="55058">MDFSIAGFGFDPTKHANLSLAEKRDLVFRLSKWSRGAETLQAWRRKDLLEILCLELGKDKKYTGVTKEKLIANLLKVVSQKRTGAFVGFPSTDHEDDEHHHHPPASSSKRQRKMSNPSRIPVVGSSGRVCYCRNAACKAAILDSERGFCRRCTCCICYTYDDNKDPSLWLVCSEDDENSNHNNSSNDDNSNNSSSSSCGATCHLECVFHRAKSSTSPDHGDGDRLLDGCFKCVSCGKLNDLLRCLRKQLFIAKQARRVDVLCHRIFLIHRLLAGTQKYDDVNQIVDGIVNKLEIEVGPLNGLSETMTRGIVNRLPSVTQIQKLCTLAIDCIDSHKKSGTTNVAAAEAACGDLNMLPDDNGSENEETQSVLPATPSKLEWLNTRTKPIVKPVKQLAEEGSLTRSSCGGEQVFVDTSVLEKDYEYHVKVIRWLESNGHIQTKFRMKFLTWFSLRATQSERKVVSVFVDTLIEDPPSLAGQLVDTFAEGISTKKTMF</sequence>
<dbReference type="InterPro" id="IPR032881">
    <property type="entry name" value="Oberon-like_PHD"/>
</dbReference>
<evidence type="ECO:0000259" key="7">
    <source>
        <dbReference type="Pfam" id="PF07227"/>
    </source>
</evidence>
<dbReference type="Proteomes" id="UP000036987">
    <property type="component" value="Unassembled WGS sequence"/>
</dbReference>
<dbReference type="InterPro" id="IPR056990">
    <property type="entry name" value="VIN3-like_C"/>
</dbReference>
<comment type="caution">
    <text evidence="9">The sequence shown here is derived from an EMBL/GenBank/DDBJ whole genome shotgun (WGS) entry which is preliminary data.</text>
</comment>
<dbReference type="AlphaFoldDB" id="A0A0K9PQI7"/>
<feature type="domain" description="VIN3-like C-terminal" evidence="8">
    <location>
        <begin position="418"/>
        <end position="491"/>
    </location>
</feature>
<evidence type="ECO:0000259" key="8">
    <source>
        <dbReference type="Pfam" id="PF23380"/>
    </source>
</evidence>
<dbReference type="PANTHER" id="PTHR46286:SF2">
    <property type="entry name" value="VIN3-LIKE PROTEIN 2"/>
    <property type="match status" value="1"/>
</dbReference>
<reference evidence="10" key="1">
    <citation type="journal article" date="2016" name="Nature">
        <title>The genome of the seagrass Zostera marina reveals angiosperm adaptation to the sea.</title>
        <authorList>
            <person name="Olsen J.L."/>
            <person name="Rouze P."/>
            <person name="Verhelst B."/>
            <person name="Lin Y.-C."/>
            <person name="Bayer T."/>
            <person name="Collen J."/>
            <person name="Dattolo E."/>
            <person name="De Paoli E."/>
            <person name="Dittami S."/>
            <person name="Maumus F."/>
            <person name="Michel G."/>
            <person name="Kersting A."/>
            <person name="Lauritano C."/>
            <person name="Lohaus R."/>
            <person name="Toepel M."/>
            <person name="Tonon T."/>
            <person name="Vanneste K."/>
            <person name="Amirebrahimi M."/>
            <person name="Brakel J."/>
            <person name="Bostroem C."/>
            <person name="Chovatia M."/>
            <person name="Grimwood J."/>
            <person name="Jenkins J.W."/>
            <person name="Jueterbock A."/>
            <person name="Mraz A."/>
            <person name="Stam W.T."/>
            <person name="Tice H."/>
            <person name="Bornberg-Bauer E."/>
            <person name="Green P.J."/>
            <person name="Pearson G.A."/>
            <person name="Procaccini G."/>
            <person name="Duarte C.M."/>
            <person name="Schmutz J."/>
            <person name="Reusch T.B.H."/>
            <person name="Van de Peer Y."/>
        </authorList>
    </citation>
    <scope>NUCLEOTIDE SEQUENCE [LARGE SCALE GENOMIC DNA]</scope>
    <source>
        <strain evidence="10">cv. Finnish</strain>
    </source>
</reference>
<dbReference type="EMBL" id="LFYR01000678">
    <property type="protein sequence ID" value="KMZ71333.1"/>
    <property type="molecule type" value="Genomic_DNA"/>
</dbReference>
<keyword evidence="4" id="KW-0862">Zinc</keyword>
<dbReference type="GO" id="GO:0010048">
    <property type="term" value="P:vernalization response"/>
    <property type="evidence" value="ECO:0007669"/>
    <property type="project" value="InterPro"/>
</dbReference>
<dbReference type="GO" id="GO:0008270">
    <property type="term" value="F:zinc ion binding"/>
    <property type="evidence" value="ECO:0007669"/>
    <property type="project" value="UniProtKB-KW"/>
</dbReference>
<dbReference type="PANTHER" id="PTHR46286">
    <property type="entry name" value="VIN3-LIKE PROTEIN 2-RELATED"/>
    <property type="match status" value="1"/>
</dbReference>
<evidence type="ECO:0000256" key="3">
    <source>
        <dbReference type="ARBA" id="ARBA00022771"/>
    </source>
</evidence>
<evidence type="ECO:0000256" key="5">
    <source>
        <dbReference type="ARBA" id="ARBA00023242"/>
    </source>
</evidence>
<dbReference type="Pfam" id="PF23380">
    <property type="entry name" value="VIN3_C"/>
    <property type="match status" value="1"/>
</dbReference>
<dbReference type="OrthoDB" id="600557at2759"/>
<evidence type="ECO:0000313" key="9">
    <source>
        <dbReference type="EMBL" id="KMZ71333.1"/>
    </source>
</evidence>
<accession>A0A0K9PQI7</accession>
<dbReference type="InterPro" id="IPR044514">
    <property type="entry name" value="VIN3-like"/>
</dbReference>
<protein>
    <submittedName>
        <fullName evidence="9">Uncharacterized protein</fullName>
    </submittedName>
</protein>
<evidence type="ECO:0000256" key="2">
    <source>
        <dbReference type="ARBA" id="ARBA00022723"/>
    </source>
</evidence>
<keyword evidence="3" id="KW-0863">Zinc-finger</keyword>
<evidence type="ECO:0000256" key="1">
    <source>
        <dbReference type="ARBA" id="ARBA00004123"/>
    </source>
</evidence>
<dbReference type="OMA" id="DRVSMKR"/>
<proteinExistence type="predicted"/>
<dbReference type="GO" id="GO:0005634">
    <property type="term" value="C:nucleus"/>
    <property type="evidence" value="ECO:0007669"/>
    <property type="project" value="UniProtKB-SubCell"/>
</dbReference>
<evidence type="ECO:0000256" key="4">
    <source>
        <dbReference type="ARBA" id="ARBA00022833"/>
    </source>
</evidence>
<evidence type="ECO:0000313" key="10">
    <source>
        <dbReference type="Proteomes" id="UP000036987"/>
    </source>
</evidence>
<feature type="region of interest" description="Disordered" evidence="6">
    <location>
        <begin position="89"/>
        <end position="120"/>
    </location>
</feature>
<keyword evidence="5" id="KW-0539">Nucleus</keyword>
<dbReference type="GO" id="GO:0040029">
    <property type="term" value="P:epigenetic regulation of gene expression"/>
    <property type="evidence" value="ECO:0007669"/>
    <property type="project" value="InterPro"/>
</dbReference>
<dbReference type="STRING" id="29655.A0A0K9PQI7"/>
<evidence type="ECO:0000256" key="6">
    <source>
        <dbReference type="SAM" id="MobiDB-lite"/>
    </source>
</evidence>
<keyword evidence="2" id="KW-0479">Metal-binding</keyword>
<organism evidence="9 10">
    <name type="scientific">Zostera marina</name>
    <name type="common">Eelgrass</name>
    <dbReference type="NCBI Taxonomy" id="29655"/>
    <lineage>
        <taxon>Eukaryota</taxon>
        <taxon>Viridiplantae</taxon>
        <taxon>Streptophyta</taxon>
        <taxon>Embryophyta</taxon>
        <taxon>Tracheophyta</taxon>
        <taxon>Spermatophyta</taxon>
        <taxon>Magnoliopsida</taxon>
        <taxon>Liliopsida</taxon>
        <taxon>Zosteraceae</taxon>
        <taxon>Zostera</taxon>
    </lineage>
</organism>
<keyword evidence="10" id="KW-1185">Reference proteome</keyword>
<dbReference type="Pfam" id="PF07227">
    <property type="entry name" value="PHD_Oberon"/>
    <property type="match status" value="1"/>
</dbReference>